<proteinExistence type="predicted"/>
<comment type="caution">
    <text evidence="1">The sequence shown here is derived from an EMBL/GenBank/DDBJ whole genome shotgun (WGS) entry which is preliminary data.</text>
</comment>
<accession>A0ABP6SNA2</accession>
<gene>
    <name evidence="1" type="ORF">GCM10020367_69710</name>
</gene>
<evidence type="ECO:0000313" key="1">
    <source>
        <dbReference type="EMBL" id="GAA3380835.1"/>
    </source>
</evidence>
<dbReference type="Proteomes" id="UP001499990">
    <property type="component" value="Unassembled WGS sequence"/>
</dbReference>
<organism evidence="1 2">
    <name type="scientific">Streptomyces sannanensis</name>
    <dbReference type="NCBI Taxonomy" id="285536"/>
    <lineage>
        <taxon>Bacteria</taxon>
        <taxon>Bacillati</taxon>
        <taxon>Actinomycetota</taxon>
        <taxon>Actinomycetes</taxon>
        <taxon>Kitasatosporales</taxon>
        <taxon>Streptomycetaceae</taxon>
        <taxon>Streptomyces</taxon>
    </lineage>
</organism>
<protein>
    <submittedName>
        <fullName evidence="1">Uncharacterized protein</fullName>
    </submittedName>
</protein>
<sequence length="39" mass="4226">METVRVRMVLQEVAVDVLVFAGAEESQARDAVLTAARPP</sequence>
<name>A0ABP6SNA2_9ACTN</name>
<evidence type="ECO:0000313" key="2">
    <source>
        <dbReference type="Proteomes" id="UP001499990"/>
    </source>
</evidence>
<keyword evidence="2" id="KW-1185">Reference proteome</keyword>
<dbReference type="EMBL" id="BAAAYL010000002">
    <property type="protein sequence ID" value="GAA3380835.1"/>
    <property type="molecule type" value="Genomic_DNA"/>
</dbReference>
<reference evidence="2" key="1">
    <citation type="journal article" date="2019" name="Int. J. Syst. Evol. Microbiol.">
        <title>The Global Catalogue of Microorganisms (GCM) 10K type strain sequencing project: providing services to taxonomists for standard genome sequencing and annotation.</title>
        <authorList>
            <consortium name="The Broad Institute Genomics Platform"/>
            <consortium name="The Broad Institute Genome Sequencing Center for Infectious Disease"/>
            <person name="Wu L."/>
            <person name="Ma J."/>
        </authorList>
    </citation>
    <scope>NUCLEOTIDE SEQUENCE [LARGE SCALE GENOMIC DNA]</scope>
    <source>
        <strain evidence="2">JCM 9651</strain>
    </source>
</reference>